<dbReference type="PANTHER" id="PTHR47027:SF20">
    <property type="entry name" value="REVERSE TRANSCRIPTASE-LIKE PROTEIN WITH RNA-DIRECTED DNA POLYMERASE DOMAIN"/>
    <property type="match status" value="1"/>
</dbReference>
<dbReference type="PANTHER" id="PTHR47027">
    <property type="entry name" value="REVERSE TRANSCRIPTASE DOMAIN-CONTAINING PROTEIN"/>
    <property type="match status" value="1"/>
</dbReference>
<organism evidence="2 3">
    <name type="scientific">Periplaneta americana</name>
    <name type="common">American cockroach</name>
    <name type="synonym">Blatta americana</name>
    <dbReference type="NCBI Taxonomy" id="6978"/>
    <lineage>
        <taxon>Eukaryota</taxon>
        <taxon>Metazoa</taxon>
        <taxon>Ecdysozoa</taxon>
        <taxon>Arthropoda</taxon>
        <taxon>Hexapoda</taxon>
        <taxon>Insecta</taxon>
        <taxon>Pterygota</taxon>
        <taxon>Neoptera</taxon>
        <taxon>Polyneoptera</taxon>
        <taxon>Dictyoptera</taxon>
        <taxon>Blattodea</taxon>
        <taxon>Blattoidea</taxon>
        <taxon>Blattidae</taxon>
        <taxon>Blattinae</taxon>
        <taxon>Periplaneta</taxon>
    </lineage>
</organism>
<proteinExistence type="predicted"/>
<comment type="caution">
    <text evidence="2">The sequence shown here is derived from an EMBL/GenBank/DDBJ whole genome shotgun (WGS) entry which is preliminary data.</text>
</comment>
<feature type="compositionally biased region" description="Basic and acidic residues" evidence="1">
    <location>
        <begin position="95"/>
        <end position="104"/>
    </location>
</feature>
<dbReference type="Proteomes" id="UP001148838">
    <property type="component" value="Unassembled WGS sequence"/>
</dbReference>
<feature type="compositionally biased region" description="Acidic residues" evidence="1">
    <location>
        <begin position="16"/>
        <end position="39"/>
    </location>
</feature>
<feature type="region of interest" description="Disordered" evidence="1">
    <location>
        <begin position="70"/>
        <end position="104"/>
    </location>
</feature>
<reference evidence="2 3" key="1">
    <citation type="journal article" date="2022" name="Allergy">
        <title>Genome assembly and annotation of Periplaneta americana reveal a comprehensive cockroach allergen profile.</title>
        <authorList>
            <person name="Wang L."/>
            <person name="Xiong Q."/>
            <person name="Saelim N."/>
            <person name="Wang L."/>
            <person name="Nong W."/>
            <person name="Wan A.T."/>
            <person name="Shi M."/>
            <person name="Liu X."/>
            <person name="Cao Q."/>
            <person name="Hui J.H.L."/>
            <person name="Sookrung N."/>
            <person name="Leung T.F."/>
            <person name="Tungtrongchitr A."/>
            <person name="Tsui S.K.W."/>
        </authorList>
    </citation>
    <scope>NUCLEOTIDE SEQUENCE [LARGE SCALE GENOMIC DNA]</scope>
    <source>
        <strain evidence="2">PWHHKU_190912</strain>
    </source>
</reference>
<evidence type="ECO:0000313" key="3">
    <source>
        <dbReference type="Proteomes" id="UP001148838"/>
    </source>
</evidence>
<protein>
    <recommendedName>
        <fullName evidence="4">Reverse transcriptase domain-containing protein</fullName>
    </recommendedName>
</protein>
<feature type="region of interest" description="Disordered" evidence="1">
    <location>
        <begin position="1"/>
        <end position="41"/>
    </location>
</feature>
<dbReference type="SUPFAM" id="SSF56672">
    <property type="entry name" value="DNA/RNA polymerases"/>
    <property type="match status" value="1"/>
</dbReference>
<evidence type="ECO:0000256" key="1">
    <source>
        <dbReference type="SAM" id="MobiDB-lite"/>
    </source>
</evidence>
<name>A0ABQ8TCR0_PERAM</name>
<dbReference type="InterPro" id="IPR043502">
    <property type="entry name" value="DNA/RNA_pol_sf"/>
</dbReference>
<dbReference type="EMBL" id="JAJSOF020000011">
    <property type="protein sequence ID" value="KAJ4444324.1"/>
    <property type="molecule type" value="Genomic_DNA"/>
</dbReference>
<evidence type="ECO:0000313" key="2">
    <source>
        <dbReference type="EMBL" id="KAJ4444324.1"/>
    </source>
</evidence>
<accession>A0ABQ8TCR0</accession>
<sequence length="413" mass="48227">LSTFKRISCHLSRSDNDDDDDDDDEEEEEEQEEDDDDSDSIVWVNHVCESTVRRQVTSNANNSALMRQLSHKITGPTSDGRIGSANKERKKGRETKKDREKERNPRLWLKRYQRDRWLDSNTGQVTTKFVVDKTDPVCGFSRAPHEDDEFRALIEEFLSFLASAVDLLPGPKQPTRRYYQGLPQGARNPCTRPGILFVWGDPAKQQTSYFSGHDGSSYAELVRIDQFLSDAFPIHCGLKQGDALSPLLFNFDLEYAIRKVQDNRERLELNGLHRLLVYADDVNMIGEYPQTIRENTGILLEVSKEIGICIFRMESRTSTRIVFLPDIIRNIKSRRLRWAGQVARMDESRNAYRMLVWKPEGKRPLGRPRRRWEDNIKMDLREMGYDDRDWINLTQDRERWRAYVRVAVNLRVP</sequence>
<evidence type="ECO:0008006" key="4">
    <source>
        <dbReference type="Google" id="ProtNLM"/>
    </source>
</evidence>
<feature type="non-terminal residue" evidence="2">
    <location>
        <position position="1"/>
    </location>
</feature>
<gene>
    <name evidence="2" type="ORF">ANN_06116</name>
</gene>
<keyword evidence="3" id="KW-1185">Reference proteome</keyword>